<dbReference type="GO" id="GO:0045892">
    <property type="term" value="P:negative regulation of DNA-templated transcription"/>
    <property type="evidence" value="ECO:0007669"/>
    <property type="project" value="TreeGrafter"/>
</dbReference>
<accession>A0A417YYH3</accession>
<dbReference type="PROSITE" id="PS51078">
    <property type="entry name" value="ICLR_ED"/>
    <property type="match status" value="1"/>
</dbReference>
<dbReference type="Pfam" id="PF01614">
    <property type="entry name" value="IclR_C"/>
    <property type="match status" value="1"/>
</dbReference>
<gene>
    <name evidence="6" type="ORF">D1B31_04165</name>
</gene>
<keyword evidence="3" id="KW-0804">Transcription</keyword>
<dbReference type="Gene3D" id="1.10.10.10">
    <property type="entry name" value="Winged helix-like DNA-binding domain superfamily/Winged helix DNA-binding domain"/>
    <property type="match status" value="1"/>
</dbReference>
<dbReference type="Proteomes" id="UP000284416">
    <property type="component" value="Unassembled WGS sequence"/>
</dbReference>
<reference evidence="6 7" key="1">
    <citation type="journal article" date="2017" name="Int. J. Syst. Evol. Microbiol.">
        <title>Bacillus notoginsengisoli sp. nov., a novel bacterium isolated from the rhizosphere of Panax notoginseng.</title>
        <authorList>
            <person name="Zhang M.Y."/>
            <person name="Cheng J."/>
            <person name="Cai Y."/>
            <person name="Zhang T.Y."/>
            <person name="Wu Y.Y."/>
            <person name="Manikprabhu D."/>
            <person name="Li W.J."/>
            <person name="Zhang Y.X."/>
        </authorList>
    </citation>
    <scope>NUCLEOTIDE SEQUENCE [LARGE SCALE GENOMIC DNA]</scope>
    <source>
        <strain evidence="6 7">JCM 30743</strain>
    </source>
</reference>
<dbReference type="InterPro" id="IPR036390">
    <property type="entry name" value="WH_DNA-bd_sf"/>
</dbReference>
<keyword evidence="1" id="KW-0805">Transcription regulation</keyword>
<dbReference type="InterPro" id="IPR036388">
    <property type="entry name" value="WH-like_DNA-bd_sf"/>
</dbReference>
<dbReference type="Pfam" id="PF09339">
    <property type="entry name" value="HTH_IclR"/>
    <property type="match status" value="1"/>
</dbReference>
<proteinExistence type="predicted"/>
<dbReference type="SMART" id="SM00346">
    <property type="entry name" value="HTH_ICLR"/>
    <property type="match status" value="1"/>
</dbReference>
<feature type="domain" description="HTH iclR-type" evidence="4">
    <location>
        <begin position="46"/>
        <end position="110"/>
    </location>
</feature>
<keyword evidence="7" id="KW-1185">Reference proteome</keyword>
<dbReference type="PANTHER" id="PTHR30136:SF24">
    <property type="entry name" value="HTH-TYPE TRANSCRIPTIONAL REPRESSOR ALLR"/>
    <property type="match status" value="1"/>
</dbReference>
<dbReference type="Gene3D" id="3.30.450.40">
    <property type="match status" value="1"/>
</dbReference>
<evidence type="ECO:0000313" key="7">
    <source>
        <dbReference type="Proteomes" id="UP000284416"/>
    </source>
</evidence>
<dbReference type="GO" id="GO:0003700">
    <property type="term" value="F:DNA-binding transcription factor activity"/>
    <property type="evidence" value="ECO:0007669"/>
    <property type="project" value="TreeGrafter"/>
</dbReference>
<dbReference type="GO" id="GO:0003677">
    <property type="term" value="F:DNA binding"/>
    <property type="evidence" value="ECO:0007669"/>
    <property type="project" value="UniProtKB-KW"/>
</dbReference>
<feature type="domain" description="IclR-ED" evidence="5">
    <location>
        <begin position="111"/>
        <end position="293"/>
    </location>
</feature>
<dbReference type="SUPFAM" id="SSF46785">
    <property type="entry name" value="Winged helix' DNA-binding domain"/>
    <property type="match status" value="1"/>
</dbReference>
<sequence length="293" mass="32993">MKHWNRPFASKWKKCDFAGGFVIVKIVDFYLMIEGESVMRELSSRSGSVEKALRIVECFDLKHPSLSLEELSVMTGFPKPTVFRMICSLEKFGYIRRAAKEGQLRFQLGMGFLEKSQIVNSQLDIRASAKKEMLRLRNETNLSVQLAIRDGQDAVYVEQFEALKLIRVFPQVGRRVPLYAAACPRVLLAVLPEEEQKAILAGAEYQLFTPHTKTDEEQILEELAGIRRDGYAVSKGELYEGTIAVAVPIKNINAEVLAALSVIGTEQDFEDEKIDVYIEKLMAAARNIEADLG</sequence>
<dbReference type="SUPFAM" id="SSF55781">
    <property type="entry name" value="GAF domain-like"/>
    <property type="match status" value="1"/>
</dbReference>
<dbReference type="InterPro" id="IPR005471">
    <property type="entry name" value="Tscrpt_reg_IclR_N"/>
</dbReference>
<dbReference type="RefSeq" id="WP_118919477.1">
    <property type="nucleotide sequence ID" value="NZ_QWEG01000002.1"/>
</dbReference>
<dbReference type="AlphaFoldDB" id="A0A417YYH3"/>
<evidence type="ECO:0000259" key="4">
    <source>
        <dbReference type="PROSITE" id="PS51077"/>
    </source>
</evidence>
<dbReference type="PANTHER" id="PTHR30136">
    <property type="entry name" value="HELIX-TURN-HELIX TRANSCRIPTIONAL REGULATOR, ICLR FAMILY"/>
    <property type="match status" value="1"/>
</dbReference>
<evidence type="ECO:0000259" key="5">
    <source>
        <dbReference type="PROSITE" id="PS51078"/>
    </source>
</evidence>
<dbReference type="InterPro" id="IPR029016">
    <property type="entry name" value="GAF-like_dom_sf"/>
</dbReference>
<dbReference type="PROSITE" id="PS51077">
    <property type="entry name" value="HTH_ICLR"/>
    <property type="match status" value="1"/>
</dbReference>
<comment type="caution">
    <text evidence="6">The sequence shown here is derived from an EMBL/GenBank/DDBJ whole genome shotgun (WGS) entry which is preliminary data.</text>
</comment>
<evidence type="ECO:0000313" key="6">
    <source>
        <dbReference type="EMBL" id="RHW42781.1"/>
    </source>
</evidence>
<protein>
    <submittedName>
        <fullName evidence="6">IclR family transcriptional regulator</fullName>
    </submittedName>
</protein>
<dbReference type="InterPro" id="IPR014757">
    <property type="entry name" value="Tscrpt_reg_IclR_C"/>
</dbReference>
<dbReference type="InterPro" id="IPR050707">
    <property type="entry name" value="HTH_MetabolicPath_Reg"/>
</dbReference>
<dbReference type="EMBL" id="QWEG01000002">
    <property type="protein sequence ID" value="RHW42781.1"/>
    <property type="molecule type" value="Genomic_DNA"/>
</dbReference>
<evidence type="ECO:0000256" key="2">
    <source>
        <dbReference type="ARBA" id="ARBA00023125"/>
    </source>
</evidence>
<organism evidence="6 7">
    <name type="scientific">Neobacillus notoginsengisoli</name>
    <dbReference type="NCBI Taxonomy" id="1578198"/>
    <lineage>
        <taxon>Bacteria</taxon>
        <taxon>Bacillati</taxon>
        <taxon>Bacillota</taxon>
        <taxon>Bacilli</taxon>
        <taxon>Bacillales</taxon>
        <taxon>Bacillaceae</taxon>
        <taxon>Neobacillus</taxon>
    </lineage>
</organism>
<evidence type="ECO:0000256" key="1">
    <source>
        <dbReference type="ARBA" id="ARBA00023015"/>
    </source>
</evidence>
<dbReference type="OrthoDB" id="9791752at2"/>
<keyword evidence="2" id="KW-0238">DNA-binding</keyword>
<evidence type="ECO:0000256" key="3">
    <source>
        <dbReference type="ARBA" id="ARBA00023163"/>
    </source>
</evidence>
<name>A0A417YYH3_9BACI</name>